<dbReference type="AlphaFoldDB" id="A0AAV4VMY5"/>
<comment type="caution">
    <text evidence="2">The sequence shown here is derived from an EMBL/GenBank/DDBJ whole genome shotgun (WGS) entry which is preliminary data.</text>
</comment>
<proteinExistence type="predicted"/>
<keyword evidence="3" id="KW-1185">Reference proteome</keyword>
<dbReference type="EMBL" id="BPLQ01013388">
    <property type="protein sequence ID" value="GIY71796.1"/>
    <property type="molecule type" value="Genomic_DNA"/>
</dbReference>
<gene>
    <name evidence="2" type="ORF">CDAR_281451</name>
</gene>
<dbReference type="Proteomes" id="UP001054837">
    <property type="component" value="Unassembled WGS sequence"/>
</dbReference>
<evidence type="ECO:0000313" key="3">
    <source>
        <dbReference type="Proteomes" id="UP001054837"/>
    </source>
</evidence>
<organism evidence="2 3">
    <name type="scientific">Caerostris darwini</name>
    <dbReference type="NCBI Taxonomy" id="1538125"/>
    <lineage>
        <taxon>Eukaryota</taxon>
        <taxon>Metazoa</taxon>
        <taxon>Ecdysozoa</taxon>
        <taxon>Arthropoda</taxon>
        <taxon>Chelicerata</taxon>
        <taxon>Arachnida</taxon>
        <taxon>Araneae</taxon>
        <taxon>Araneomorphae</taxon>
        <taxon>Entelegynae</taxon>
        <taxon>Araneoidea</taxon>
        <taxon>Araneidae</taxon>
        <taxon>Caerostris</taxon>
    </lineage>
</organism>
<feature type="region of interest" description="Disordered" evidence="1">
    <location>
        <begin position="78"/>
        <end position="102"/>
    </location>
</feature>
<accession>A0AAV4VMY5</accession>
<feature type="compositionally biased region" description="Polar residues" evidence="1">
    <location>
        <begin position="82"/>
        <end position="92"/>
    </location>
</feature>
<protein>
    <submittedName>
        <fullName evidence="2">Uncharacterized protein</fullName>
    </submittedName>
</protein>
<sequence length="102" mass="11299">MIYKLGLWVFDYTSKQTRTSSSKLVSLLCKRSAKAEDNSVSSGNPVRNGHTRLFFPNFPGCRQTRTSSSKLVSLPCKRSAKAQDNSVSSGNLVRNGHTRLFS</sequence>
<evidence type="ECO:0000313" key="2">
    <source>
        <dbReference type="EMBL" id="GIY71796.1"/>
    </source>
</evidence>
<name>A0AAV4VMY5_9ARAC</name>
<evidence type="ECO:0000256" key="1">
    <source>
        <dbReference type="SAM" id="MobiDB-lite"/>
    </source>
</evidence>
<reference evidence="2 3" key="1">
    <citation type="submission" date="2021-06" db="EMBL/GenBank/DDBJ databases">
        <title>Caerostris darwini draft genome.</title>
        <authorList>
            <person name="Kono N."/>
            <person name="Arakawa K."/>
        </authorList>
    </citation>
    <scope>NUCLEOTIDE SEQUENCE [LARGE SCALE GENOMIC DNA]</scope>
</reference>